<proteinExistence type="predicted"/>
<comment type="caution">
    <text evidence="3">The sequence shown here is derived from an EMBL/GenBank/DDBJ whole genome shotgun (WGS) entry which is preliminary data.</text>
</comment>
<reference evidence="3" key="2">
    <citation type="journal article" date="2024" name="Plant">
        <title>Genomic evolution and insights into agronomic trait innovations of Sesamum species.</title>
        <authorList>
            <person name="Miao H."/>
            <person name="Wang L."/>
            <person name="Qu L."/>
            <person name="Liu H."/>
            <person name="Sun Y."/>
            <person name="Le M."/>
            <person name="Wang Q."/>
            <person name="Wei S."/>
            <person name="Zheng Y."/>
            <person name="Lin W."/>
            <person name="Duan Y."/>
            <person name="Cao H."/>
            <person name="Xiong S."/>
            <person name="Wang X."/>
            <person name="Wei L."/>
            <person name="Li C."/>
            <person name="Ma Q."/>
            <person name="Ju M."/>
            <person name="Zhao R."/>
            <person name="Li G."/>
            <person name="Mu C."/>
            <person name="Tian Q."/>
            <person name="Mei H."/>
            <person name="Zhang T."/>
            <person name="Gao T."/>
            <person name="Zhang H."/>
        </authorList>
    </citation>
    <scope>NUCLEOTIDE SEQUENCE</scope>
    <source>
        <strain evidence="3">G02</strain>
    </source>
</reference>
<keyword evidence="1" id="KW-0812">Transmembrane</keyword>
<organism evidence="3">
    <name type="scientific">Sesamum radiatum</name>
    <name type="common">Black benniseed</name>
    <dbReference type="NCBI Taxonomy" id="300843"/>
    <lineage>
        <taxon>Eukaryota</taxon>
        <taxon>Viridiplantae</taxon>
        <taxon>Streptophyta</taxon>
        <taxon>Embryophyta</taxon>
        <taxon>Tracheophyta</taxon>
        <taxon>Spermatophyta</taxon>
        <taxon>Magnoliopsida</taxon>
        <taxon>eudicotyledons</taxon>
        <taxon>Gunneridae</taxon>
        <taxon>Pentapetalae</taxon>
        <taxon>asterids</taxon>
        <taxon>lamiids</taxon>
        <taxon>Lamiales</taxon>
        <taxon>Pedaliaceae</taxon>
        <taxon>Sesamum</taxon>
    </lineage>
</organism>
<feature type="chain" id="PRO_5043486738" evidence="2">
    <location>
        <begin position="21"/>
        <end position="86"/>
    </location>
</feature>
<evidence type="ECO:0000313" key="3">
    <source>
        <dbReference type="EMBL" id="KAL0334479.1"/>
    </source>
</evidence>
<reference evidence="3" key="1">
    <citation type="submission" date="2020-06" db="EMBL/GenBank/DDBJ databases">
        <authorList>
            <person name="Li T."/>
            <person name="Hu X."/>
            <person name="Zhang T."/>
            <person name="Song X."/>
            <person name="Zhang H."/>
            <person name="Dai N."/>
            <person name="Sheng W."/>
            <person name="Hou X."/>
            <person name="Wei L."/>
        </authorList>
    </citation>
    <scope>NUCLEOTIDE SEQUENCE</scope>
    <source>
        <strain evidence="3">G02</strain>
        <tissue evidence="3">Leaf</tissue>
    </source>
</reference>
<name>A0AAW2MUK3_SESRA</name>
<keyword evidence="1" id="KW-1133">Transmembrane helix</keyword>
<accession>A0AAW2MUK3</accession>
<keyword evidence="1" id="KW-0472">Membrane</keyword>
<evidence type="ECO:0000256" key="2">
    <source>
        <dbReference type="SAM" id="SignalP"/>
    </source>
</evidence>
<evidence type="ECO:0000256" key="1">
    <source>
        <dbReference type="SAM" id="Phobius"/>
    </source>
</evidence>
<gene>
    <name evidence="3" type="ORF">Sradi_4659800</name>
</gene>
<keyword evidence="2" id="KW-0732">Signal</keyword>
<sequence length="86" mass="8758">MDWAARWAACWACGPQLGWALLFAGPLAVAGLMSLGCSAGLLAGLLSGLGEKAWAGREGDGALGLALGRESRPPMGWAGRECWATG</sequence>
<feature type="transmembrane region" description="Helical" evidence="1">
    <location>
        <begin position="20"/>
        <end position="46"/>
    </location>
</feature>
<feature type="signal peptide" evidence="2">
    <location>
        <begin position="1"/>
        <end position="20"/>
    </location>
</feature>
<dbReference type="EMBL" id="JACGWJ010000021">
    <property type="protein sequence ID" value="KAL0334479.1"/>
    <property type="molecule type" value="Genomic_DNA"/>
</dbReference>
<protein>
    <submittedName>
        <fullName evidence="3">Uncharacterized protein</fullName>
    </submittedName>
</protein>
<dbReference type="AlphaFoldDB" id="A0AAW2MUK3"/>